<name>A0A5B7IT59_PORTR</name>
<dbReference type="Proteomes" id="UP000324222">
    <property type="component" value="Unassembled WGS sequence"/>
</dbReference>
<keyword evidence="3" id="KW-1185">Reference proteome</keyword>
<accession>A0A5B7IT59</accession>
<dbReference type="AlphaFoldDB" id="A0A5B7IT59"/>
<feature type="compositionally biased region" description="Low complexity" evidence="1">
    <location>
        <begin position="21"/>
        <end position="35"/>
    </location>
</feature>
<feature type="compositionally biased region" description="Basic residues" evidence="1">
    <location>
        <begin position="42"/>
        <end position="51"/>
    </location>
</feature>
<organism evidence="2 3">
    <name type="scientific">Portunus trituberculatus</name>
    <name type="common">Swimming crab</name>
    <name type="synonym">Neptunus trituberculatus</name>
    <dbReference type="NCBI Taxonomy" id="210409"/>
    <lineage>
        <taxon>Eukaryota</taxon>
        <taxon>Metazoa</taxon>
        <taxon>Ecdysozoa</taxon>
        <taxon>Arthropoda</taxon>
        <taxon>Crustacea</taxon>
        <taxon>Multicrustacea</taxon>
        <taxon>Malacostraca</taxon>
        <taxon>Eumalacostraca</taxon>
        <taxon>Eucarida</taxon>
        <taxon>Decapoda</taxon>
        <taxon>Pleocyemata</taxon>
        <taxon>Brachyura</taxon>
        <taxon>Eubrachyura</taxon>
        <taxon>Portunoidea</taxon>
        <taxon>Portunidae</taxon>
        <taxon>Portuninae</taxon>
        <taxon>Portunus</taxon>
    </lineage>
</organism>
<reference evidence="2 3" key="1">
    <citation type="submission" date="2019-05" db="EMBL/GenBank/DDBJ databases">
        <title>Another draft genome of Portunus trituberculatus and its Hox gene families provides insights of decapod evolution.</title>
        <authorList>
            <person name="Jeong J.-H."/>
            <person name="Song I."/>
            <person name="Kim S."/>
            <person name="Choi T."/>
            <person name="Kim D."/>
            <person name="Ryu S."/>
            <person name="Kim W."/>
        </authorList>
    </citation>
    <scope>NUCLEOTIDE SEQUENCE [LARGE SCALE GENOMIC DNA]</scope>
    <source>
        <tissue evidence="2">Muscle</tissue>
    </source>
</reference>
<dbReference type="EMBL" id="VSRR010068982">
    <property type="protein sequence ID" value="MPC85615.1"/>
    <property type="molecule type" value="Genomic_DNA"/>
</dbReference>
<protein>
    <submittedName>
        <fullName evidence="2">Uncharacterized protein</fullName>
    </submittedName>
</protein>
<proteinExistence type="predicted"/>
<evidence type="ECO:0000313" key="3">
    <source>
        <dbReference type="Proteomes" id="UP000324222"/>
    </source>
</evidence>
<dbReference type="OrthoDB" id="8170117at2759"/>
<evidence type="ECO:0000313" key="2">
    <source>
        <dbReference type="EMBL" id="MPC85615.1"/>
    </source>
</evidence>
<comment type="caution">
    <text evidence="2">The sequence shown here is derived from an EMBL/GenBank/DDBJ whole genome shotgun (WGS) entry which is preliminary data.</text>
</comment>
<gene>
    <name evidence="2" type="ORF">E2C01_080396</name>
</gene>
<sequence>MLVTGAAPLYTTHHSAPPSPQQEGGQQTGTAAAAGMGFLRTPHTHPHHPQHLKVPSPLSESLSERFSTILDHCHKKIRLLQAPSNLFNNLVTGRVTGRGGPLGTNNLTSPLPIPSVMGVVLAAVVQLRDLTVLWEGVVRRGGPGVAGAAWWTLATRHAASRRRRRL</sequence>
<evidence type="ECO:0000256" key="1">
    <source>
        <dbReference type="SAM" id="MobiDB-lite"/>
    </source>
</evidence>
<feature type="region of interest" description="Disordered" evidence="1">
    <location>
        <begin position="1"/>
        <end position="58"/>
    </location>
</feature>